<reference evidence="4 5" key="1">
    <citation type="submission" date="2015-09" db="EMBL/GenBank/DDBJ databases">
        <authorList>
            <person name="Jackson K.R."/>
            <person name="Lunt B.L."/>
            <person name="Fisher J.N.B."/>
            <person name="Gardner A.V."/>
            <person name="Bailey M.E."/>
            <person name="Deus L.M."/>
            <person name="Earl A.S."/>
            <person name="Gibby P.D."/>
            <person name="Hartmann K.A."/>
            <person name="Liu J.E."/>
            <person name="Manci A.M."/>
            <person name="Nielsen D.A."/>
            <person name="Solomon M.B."/>
            <person name="Breakwell D.P."/>
            <person name="Burnett S.H."/>
            <person name="Grose J.H."/>
        </authorList>
    </citation>
    <scope>NUCLEOTIDE SEQUENCE [LARGE SCALE GENOMIC DNA]</scope>
    <source>
        <strain evidence="4 5">16</strain>
    </source>
</reference>
<dbReference type="RefSeq" id="WP_054358573.1">
    <property type="nucleotide sequence ID" value="NZ_LJYW01000001.1"/>
</dbReference>
<evidence type="ECO:0000256" key="2">
    <source>
        <dbReference type="SAM" id="Phobius"/>
    </source>
</evidence>
<dbReference type="SUPFAM" id="SSF141868">
    <property type="entry name" value="EAL domain-like"/>
    <property type="match status" value="1"/>
</dbReference>
<feature type="region of interest" description="Disordered" evidence="1">
    <location>
        <begin position="427"/>
        <end position="495"/>
    </location>
</feature>
<dbReference type="Proteomes" id="UP000048984">
    <property type="component" value="Unassembled WGS sequence"/>
</dbReference>
<protein>
    <recommendedName>
        <fullName evidence="3">EAL domain-containing protein</fullName>
    </recommendedName>
</protein>
<dbReference type="STRING" id="665126.ABB55_09380"/>
<comment type="caution">
    <text evidence="4">The sequence shown here is derived from an EMBL/GenBank/DDBJ whole genome shotgun (WGS) entry which is preliminary data.</text>
</comment>
<dbReference type="InterPro" id="IPR001633">
    <property type="entry name" value="EAL_dom"/>
</dbReference>
<keyword evidence="2" id="KW-0812">Transmembrane</keyword>
<dbReference type="EMBL" id="LJYW01000001">
    <property type="protein sequence ID" value="KPL52410.1"/>
    <property type="molecule type" value="Genomic_DNA"/>
</dbReference>
<evidence type="ECO:0000259" key="3">
    <source>
        <dbReference type="PROSITE" id="PS50883"/>
    </source>
</evidence>
<feature type="transmembrane region" description="Helical" evidence="2">
    <location>
        <begin position="7"/>
        <end position="24"/>
    </location>
</feature>
<dbReference type="Pfam" id="PF00563">
    <property type="entry name" value="EAL"/>
    <property type="match status" value="1"/>
</dbReference>
<accession>A0A0P6VJ92</accession>
<dbReference type="GO" id="GO:0071111">
    <property type="term" value="F:cyclic-guanylate-specific phosphodiesterase activity"/>
    <property type="evidence" value="ECO:0007669"/>
    <property type="project" value="InterPro"/>
</dbReference>
<name>A0A0P6VJ92_9HYPH</name>
<feature type="compositionally biased region" description="Pro residues" evidence="1">
    <location>
        <begin position="450"/>
        <end position="459"/>
    </location>
</feature>
<dbReference type="CDD" id="cd01948">
    <property type="entry name" value="EAL"/>
    <property type="match status" value="1"/>
</dbReference>
<dbReference type="Gene3D" id="3.20.20.450">
    <property type="entry name" value="EAL domain"/>
    <property type="match status" value="1"/>
</dbReference>
<keyword evidence="2" id="KW-0472">Membrane</keyword>
<evidence type="ECO:0000256" key="1">
    <source>
        <dbReference type="SAM" id="MobiDB-lite"/>
    </source>
</evidence>
<gene>
    <name evidence="4" type="ORF">ABB55_09380</name>
</gene>
<feature type="transmembrane region" description="Helical" evidence="2">
    <location>
        <begin position="30"/>
        <end position="51"/>
    </location>
</feature>
<organism evidence="4 5">
    <name type="scientific">Prosthecodimorpha hirschii</name>
    <dbReference type="NCBI Taxonomy" id="665126"/>
    <lineage>
        <taxon>Bacteria</taxon>
        <taxon>Pseudomonadati</taxon>
        <taxon>Pseudomonadota</taxon>
        <taxon>Alphaproteobacteria</taxon>
        <taxon>Hyphomicrobiales</taxon>
        <taxon>Ancalomicrobiaceae</taxon>
        <taxon>Prosthecodimorpha</taxon>
    </lineage>
</organism>
<dbReference type="InterPro" id="IPR035919">
    <property type="entry name" value="EAL_sf"/>
</dbReference>
<dbReference type="PROSITE" id="PS50883">
    <property type="entry name" value="EAL"/>
    <property type="match status" value="1"/>
</dbReference>
<evidence type="ECO:0000313" key="4">
    <source>
        <dbReference type="EMBL" id="KPL52410.1"/>
    </source>
</evidence>
<feature type="region of interest" description="Disordered" evidence="1">
    <location>
        <begin position="135"/>
        <end position="160"/>
    </location>
</feature>
<sequence length="495" mass="54428">MNRFADLFITTCIIVVAIAAAVVLRFQAGFGWETALVGGISMLAVLTIVNIQGNGRRDRDRLAAEVAGLTLRLGELGQDVANLQRRVGGLEQNQGRRQNQDVEAVVAEVEVIGALVRQVVESVADMETRVLSHQVRTGAAGSRPAPAAAAQPKPAPPPAPVVEEPPLLPRRFAHLGEAGFLDLVRRAIEANRIDIHLQPIVTLPQRRIRYYEALTRLRTEDGDTIYPSDYIPLAEASGIMPMLDNQILFRTVQILRRLVTRTKDIGLFCNISMASLGDTAFFREFVAFLEANRALSDTLVFEFTQRQIKSMNPIEYEALRSLQSTGFRFSVDQVSDLRPSFQLMAERGFKFAKIGAERILNRMDELGADIHPADLANFFARFGIDLIVDRVESETQVVELLDFGVRYGQGFVFSPPRPVRSDVLQSTIDPPAAEPVPTVAPTATMATPGMTPPTAPPPSRMEAPARMEPPARADRPKPAAEPRRNALGRAIAQKT</sequence>
<reference evidence="4 5" key="2">
    <citation type="submission" date="2015-10" db="EMBL/GenBank/DDBJ databases">
        <title>Draft Genome Sequence of Prosthecomicrobium hirschii ATCC 27832.</title>
        <authorList>
            <person name="Daniel J."/>
            <person name="Givan S.A."/>
            <person name="Brun Y.V."/>
            <person name="Brown P.J."/>
        </authorList>
    </citation>
    <scope>NUCLEOTIDE SEQUENCE [LARGE SCALE GENOMIC DNA]</scope>
    <source>
        <strain evidence="4 5">16</strain>
    </source>
</reference>
<dbReference type="PANTHER" id="PTHR33121">
    <property type="entry name" value="CYCLIC DI-GMP PHOSPHODIESTERASE PDEF"/>
    <property type="match status" value="1"/>
</dbReference>
<evidence type="ECO:0000313" key="5">
    <source>
        <dbReference type="Proteomes" id="UP000048984"/>
    </source>
</evidence>
<dbReference type="InterPro" id="IPR050706">
    <property type="entry name" value="Cyclic-di-GMP_PDE-like"/>
</dbReference>
<keyword evidence="5" id="KW-1185">Reference proteome</keyword>
<dbReference type="SMART" id="SM00052">
    <property type="entry name" value="EAL"/>
    <property type="match status" value="1"/>
</dbReference>
<feature type="compositionally biased region" description="Low complexity" evidence="1">
    <location>
        <begin position="435"/>
        <end position="449"/>
    </location>
</feature>
<feature type="domain" description="EAL" evidence="3">
    <location>
        <begin position="177"/>
        <end position="430"/>
    </location>
</feature>
<keyword evidence="2" id="KW-1133">Transmembrane helix</keyword>
<dbReference type="AlphaFoldDB" id="A0A0P6VJ92"/>
<feature type="compositionally biased region" description="Basic and acidic residues" evidence="1">
    <location>
        <begin position="463"/>
        <end position="484"/>
    </location>
</feature>
<proteinExistence type="predicted"/>
<dbReference type="PANTHER" id="PTHR33121:SF79">
    <property type="entry name" value="CYCLIC DI-GMP PHOSPHODIESTERASE PDED-RELATED"/>
    <property type="match status" value="1"/>
</dbReference>